<gene>
    <name evidence="2" type="ORF">ACFQ5P_17780</name>
</gene>
<feature type="signal peptide" evidence="1">
    <location>
        <begin position="1"/>
        <end position="31"/>
    </location>
</feature>
<comment type="caution">
    <text evidence="2">The sequence shown here is derived from an EMBL/GenBank/DDBJ whole genome shotgun (WGS) entry which is preliminary data.</text>
</comment>
<keyword evidence="3" id="KW-1185">Reference proteome</keyword>
<sequence>MRWYRRSCDTVRKAVVTVGLIGAAVTLQACAIDPQSLLTTPAQLQQRTPFTAVAPQQAWINAPGVVMVMQRGLRGESEQRVALDNRTTVPGENLLILRAQDLGGRAARLNFEALLRRIGGAPAPFATVRAGDLTADEDEIGPYFWTEQRFGDDVVCVLGLRRVTSSQRLLPGNATVMDIVLRNCVQGSAQDALAPLFSGSITAPPVTGAVLGETRVLSPLAAPMVR</sequence>
<feature type="chain" id="PRO_5045575956" description="Cellulose biosynthesis protein BcsN" evidence="1">
    <location>
        <begin position="32"/>
        <end position="226"/>
    </location>
</feature>
<name>A0ABW4E3U8_9RHOB</name>
<accession>A0ABW4E3U8</accession>
<evidence type="ECO:0000313" key="3">
    <source>
        <dbReference type="Proteomes" id="UP001597302"/>
    </source>
</evidence>
<reference evidence="3" key="1">
    <citation type="journal article" date="2019" name="Int. J. Syst. Evol. Microbiol.">
        <title>The Global Catalogue of Microorganisms (GCM) 10K type strain sequencing project: providing services to taxonomists for standard genome sequencing and annotation.</title>
        <authorList>
            <consortium name="The Broad Institute Genomics Platform"/>
            <consortium name="The Broad Institute Genome Sequencing Center for Infectious Disease"/>
            <person name="Wu L."/>
            <person name="Ma J."/>
        </authorList>
    </citation>
    <scope>NUCLEOTIDE SEQUENCE [LARGE SCALE GENOMIC DNA]</scope>
    <source>
        <strain evidence="3">CCM 8875</strain>
    </source>
</reference>
<dbReference type="Proteomes" id="UP001597302">
    <property type="component" value="Unassembled WGS sequence"/>
</dbReference>
<dbReference type="RefSeq" id="WP_131575431.1">
    <property type="nucleotide sequence ID" value="NZ_CBCSAJ010000050.1"/>
</dbReference>
<proteinExistence type="predicted"/>
<evidence type="ECO:0000313" key="2">
    <source>
        <dbReference type="EMBL" id="MFD1483150.1"/>
    </source>
</evidence>
<keyword evidence="1" id="KW-0732">Signal</keyword>
<protein>
    <recommendedName>
        <fullName evidence="4">Cellulose biosynthesis protein BcsN</fullName>
    </recommendedName>
</protein>
<evidence type="ECO:0000256" key="1">
    <source>
        <dbReference type="SAM" id="SignalP"/>
    </source>
</evidence>
<evidence type="ECO:0008006" key="4">
    <source>
        <dbReference type="Google" id="ProtNLM"/>
    </source>
</evidence>
<dbReference type="PROSITE" id="PS51257">
    <property type="entry name" value="PROKAR_LIPOPROTEIN"/>
    <property type="match status" value="1"/>
</dbReference>
<organism evidence="2 3">
    <name type="scientific">Paracoccus nototheniae</name>
    <dbReference type="NCBI Taxonomy" id="2489002"/>
    <lineage>
        <taxon>Bacteria</taxon>
        <taxon>Pseudomonadati</taxon>
        <taxon>Pseudomonadota</taxon>
        <taxon>Alphaproteobacteria</taxon>
        <taxon>Rhodobacterales</taxon>
        <taxon>Paracoccaceae</taxon>
        <taxon>Paracoccus</taxon>
    </lineage>
</organism>
<dbReference type="EMBL" id="JBHTOQ010000038">
    <property type="protein sequence ID" value="MFD1483150.1"/>
    <property type="molecule type" value="Genomic_DNA"/>
</dbReference>